<evidence type="ECO:0000313" key="1">
    <source>
        <dbReference type="EMBL" id="KAK2891073.1"/>
    </source>
</evidence>
<proteinExistence type="predicted"/>
<evidence type="ECO:0000313" key="2">
    <source>
        <dbReference type="Proteomes" id="UP001187343"/>
    </source>
</evidence>
<gene>
    <name evidence="1" type="ORF">Q8A67_013716</name>
</gene>
<reference evidence="1" key="1">
    <citation type="submission" date="2023-08" db="EMBL/GenBank/DDBJ databases">
        <title>Chromosome-level Genome Assembly of mud carp (Cirrhinus molitorella).</title>
        <authorList>
            <person name="Liu H."/>
        </authorList>
    </citation>
    <scope>NUCLEOTIDE SEQUENCE</scope>
    <source>
        <strain evidence="1">Prfri</strain>
        <tissue evidence="1">Muscle</tissue>
    </source>
</reference>
<dbReference type="AlphaFoldDB" id="A0AA88TVG9"/>
<keyword evidence="2" id="KW-1185">Reference proteome</keyword>
<accession>A0AA88TVG9</accession>
<protein>
    <submittedName>
        <fullName evidence="1">Uncharacterized protein</fullName>
    </submittedName>
</protein>
<dbReference type="EMBL" id="JAUYZG010000013">
    <property type="protein sequence ID" value="KAK2891073.1"/>
    <property type="molecule type" value="Genomic_DNA"/>
</dbReference>
<comment type="caution">
    <text evidence="1">The sequence shown here is derived from an EMBL/GenBank/DDBJ whole genome shotgun (WGS) entry which is preliminary data.</text>
</comment>
<name>A0AA88TVG9_9TELE</name>
<sequence>MRQPLLSPSLRLFLSPKSSLRGPLSSPTFLIASFFRVCLLGLREVENSPEEDFFRHPLIYQTLRWTPGAAEICARRIQIQGEEQLLTEITIIIFSSFMDDKVIWCSSHIRVWDT</sequence>
<dbReference type="Proteomes" id="UP001187343">
    <property type="component" value="Unassembled WGS sequence"/>
</dbReference>
<organism evidence="1 2">
    <name type="scientific">Cirrhinus molitorella</name>
    <name type="common">mud carp</name>
    <dbReference type="NCBI Taxonomy" id="172907"/>
    <lineage>
        <taxon>Eukaryota</taxon>
        <taxon>Metazoa</taxon>
        <taxon>Chordata</taxon>
        <taxon>Craniata</taxon>
        <taxon>Vertebrata</taxon>
        <taxon>Euteleostomi</taxon>
        <taxon>Actinopterygii</taxon>
        <taxon>Neopterygii</taxon>
        <taxon>Teleostei</taxon>
        <taxon>Ostariophysi</taxon>
        <taxon>Cypriniformes</taxon>
        <taxon>Cyprinidae</taxon>
        <taxon>Labeoninae</taxon>
        <taxon>Labeonini</taxon>
        <taxon>Cirrhinus</taxon>
    </lineage>
</organism>